<evidence type="ECO:0008006" key="5">
    <source>
        <dbReference type="Google" id="ProtNLM"/>
    </source>
</evidence>
<feature type="compositionally biased region" description="Low complexity" evidence="2">
    <location>
        <begin position="317"/>
        <end position="327"/>
    </location>
</feature>
<dbReference type="Proteomes" id="UP000266906">
    <property type="component" value="Unassembled WGS sequence"/>
</dbReference>
<feature type="compositionally biased region" description="Basic and acidic residues" evidence="2">
    <location>
        <begin position="271"/>
        <end position="308"/>
    </location>
</feature>
<evidence type="ECO:0000256" key="1">
    <source>
        <dbReference type="SAM" id="Coils"/>
    </source>
</evidence>
<evidence type="ECO:0000313" key="4">
    <source>
        <dbReference type="Proteomes" id="UP000266906"/>
    </source>
</evidence>
<dbReference type="AlphaFoldDB" id="A0A3N4R9N1"/>
<feature type="compositionally biased region" description="Basic and acidic residues" evidence="2">
    <location>
        <begin position="332"/>
        <end position="341"/>
    </location>
</feature>
<protein>
    <recommendedName>
        <fullName evidence="5">DUF2637 domain-containing protein</fullName>
    </recommendedName>
</protein>
<reference evidence="3 4" key="1">
    <citation type="submission" date="2018-11" db="EMBL/GenBank/DDBJ databases">
        <title>Sequencing the genomes of 1000 actinobacteria strains.</title>
        <authorList>
            <person name="Klenk H.-P."/>
        </authorList>
    </citation>
    <scope>NUCLEOTIDE SEQUENCE [LARGE SCALE GENOMIC DNA]</scope>
    <source>
        <strain evidence="3 4">DSM 44781</strain>
    </source>
</reference>
<name>A0A3N4R9N1_9ACTN</name>
<feature type="compositionally biased region" description="Basic and acidic residues" evidence="2">
    <location>
        <begin position="22"/>
        <end position="45"/>
    </location>
</feature>
<keyword evidence="1" id="KW-0175">Coiled coil</keyword>
<keyword evidence="4" id="KW-1185">Reference proteome</keyword>
<feature type="compositionally biased region" description="Basic and acidic residues" evidence="2">
    <location>
        <begin position="390"/>
        <end position="402"/>
    </location>
</feature>
<feature type="region of interest" description="Disordered" evidence="2">
    <location>
        <begin position="267"/>
        <end position="423"/>
    </location>
</feature>
<feature type="region of interest" description="Disordered" evidence="2">
    <location>
        <begin position="1"/>
        <end position="45"/>
    </location>
</feature>
<dbReference type="EMBL" id="RKQG01000004">
    <property type="protein sequence ID" value="RPE27311.1"/>
    <property type="molecule type" value="Genomic_DNA"/>
</dbReference>
<feature type="coiled-coil region" evidence="1">
    <location>
        <begin position="62"/>
        <end position="91"/>
    </location>
</feature>
<comment type="caution">
    <text evidence="3">The sequence shown here is derived from an EMBL/GenBank/DDBJ whole genome shotgun (WGS) entry which is preliminary data.</text>
</comment>
<sequence length="518" mass="57269">MSADLFDGQWQDVRDLVPPASTRDEQTGPVPDRRSARTVVKAEQRRADRHDAVAVWGEKRAAIRAERAAARSEARARRQEQRADRAAAQDRLRTAVVALAQRVLVVGPILAPMAVAWTGQSQFAIQILDWVFVASLLYAAAYELTTVYWAWLYHQARTDGDSGWEYRLATWVFAAGAAVQQWWHYSNHWHATPRAVTYSVMSGVGVLLWEGRARLLHRRKLRSEGKIPSARPRIGLVRWVRYPGRSWTAWSLTILEGHRTLDEAWTAADQRSADRRQKRAADRSKRSAVRSERMDRQQRSGPDRERGPWRRSGPGQRTATAAAVRTALPGPDRTDGADHRTTQSGPDHGAGPDRAMGLARTAGPESTSAWTGPDRRTGVDRTNAQSAGADRTEVLIRADQPDRTAAGPDGTGPRSGPDQRTGVDRGVAAVRPAGQAEHADRTETPVQWTAPARTADQTAAPDLVLTEAEREAVEILRSTDRTITKRNIAAVVRGELGRSIASERAAEIARHYRTLQAA</sequence>
<proteinExistence type="predicted"/>
<organism evidence="3 4">
    <name type="scientific">Kitasatospora cineracea</name>
    <dbReference type="NCBI Taxonomy" id="88074"/>
    <lineage>
        <taxon>Bacteria</taxon>
        <taxon>Bacillati</taxon>
        <taxon>Actinomycetota</taxon>
        <taxon>Actinomycetes</taxon>
        <taxon>Kitasatosporales</taxon>
        <taxon>Streptomycetaceae</taxon>
        <taxon>Kitasatospora</taxon>
    </lineage>
</organism>
<evidence type="ECO:0000256" key="2">
    <source>
        <dbReference type="SAM" id="MobiDB-lite"/>
    </source>
</evidence>
<evidence type="ECO:0000313" key="3">
    <source>
        <dbReference type="EMBL" id="RPE27311.1"/>
    </source>
</evidence>
<gene>
    <name evidence="3" type="ORF">EDD38_7456</name>
</gene>
<accession>A0A3N4R9N1</accession>